<reference evidence="1" key="1">
    <citation type="submission" date="2021-01" db="EMBL/GenBank/DDBJ databases">
        <title>Whole genome shotgun sequence of Virgisporangium aliadipatigenens NBRC 105644.</title>
        <authorList>
            <person name="Komaki H."/>
            <person name="Tamura T."/>
        </authorList>
    </citation>
    <scope>NUCLEOTIDE SEQUENCE</scope>
    <source>
        <strain evidence="1">NBRC 105644</strain>
    </source>
</reference>
<organism evidence="1 2">
    <name type="scientific">Virgisporangium aliadipatigenens</name>
    <dbReference type="NCBI Taxonomy" id="741659"/>
    <lineage>
        <taxon>Bacteria</taxon>
        <taxon>Bacillati</taxon>
        <taxon>Actinomycetota</taxon>
        <taxon>Actinomycetes</taxon>
        <taxon>Micromonosporales</taxon>
        <taxon>Micromonosporaceae</taxon>
        <taxon>Virgisporangium</taxon>
    </lineage>
</organism>
<keyword evidence="2" id="KW-1185">Reference proteome</keyword>
<dbReference type="Proteomes" id="UP000619260">
    <property type="component" value="Unassembled WGS sequence"/>
</dbReference>
<comment type="caution">
    <text evidence="1">The sequence shown here is derived from an EMBL/GenBank/DDBJ whole genome shotgun (WGS) entry which is preliminary data.</text>
</comment>
<sequence>MDALTLRTPVDVLAAVPYLLGFHPTDSLVALAVRGRKLVFQARTDTPPPTEATGLARRLAAVLARHGPTGVLLVGYGPPEPTGTALATFTVVFEGVGVPVVDAIRADRGRWWRPDCDDPECCPVEGIPYDPDVTEVAAAATFAGMAAAPTRETLSALLAPIGGPGLEPELQRAAERLTELSAAGTRRRGSAARAAVNQALATRRAGGRLDDADVAWLATLLTDTRVRDDAWRRIVSADNDPAHAELWREVLRRVPDRYVPAPATLYALCAWRRGDGTTANLAVQRALDVDPGYRMADLLGRALMAGLSPSALDELPGPVVTRRRPRIRGA</sequence>
<dbReference type="EMBL" id="BOPF01000014">
    <property type="protein sequence ID" value="GIJ47271.1"/>
    <property type="molecule type" value="Genomic_DNA"/>
</dbReference>
<dbReference type="Pfam" id="PF13830">
    <property type="entry name" value="DUF4192"/>
    <property type="match status" value="1"/>
</dbReference>
<gene>
    <name evidence="1" type="ORF">Val02_41570</name>
</gene>
<dbReference type="InterPro" id="IPR025447">
    <property type="entry name" value="DUF4192"/>
</dbReference>
<accession>A0A8J3YNX9</accession>
<dbReference type="RefSeq" id="WP_203900779.1">
    <property type="nucleotide sequence ID" value="NZ_BOPF01000014.1"/>
</dbReference>
<dbReference type="AlphaFoldDB" id="A0A8J3YNX9"/>
<evidence type="ECO:0000313" key="2">
    <source>
        <dbReference type="Proteomes" id="UP000619260"/>
    </source>
</evidence>
<protein>
    <recommendedName>
        <fullName evidence="3">DUF4192 domain-containing protein</fullName>
    </recommendedName>
</protein>
<name>A0A8J3YNX9_9ACTN</name>
<proteinExistence type="predicted"/>
<evidence type="ECO:0000313" key="1">
    <source>
        <dbReference type="EMBL" id="GIJ47271.1"/>
    </source>
</evidence>
<evidence type="ECO:0008006" key="3">
    <source>
        <dbReference type="Google" id="ProtNLM"/>
    </source>
</evidence>